<feature type="transmembrane region" description="Helical" evidence="1">
    <location>
        <begin position="198"/>
        <end position="222"/>
    </location>
</feature>
<dbReference type="KEGG" id="sla:SERLADRAFT_471273"/>
<organism>
    <name type="scientific">Serpula lacrymans var. lacrymans (strain S7.9)</name>
    <name type="common">Dry rot fungus</name>
    <dbReference type="NCBI Taxonomy" id="578457"/>
    <lineage>
        <taxon>Eukaryota</taxon>
        <taxon>Fungi</taxon>
        <taxon>Dikarya</taxon>
        <taxon>Basidiomycota</taxon>
        <taxon>Agaricomycotina</taxon>
        <taxon>Agaricomycetes</taxon>
        <taxon>Agaricomycetidae</taxon>
        <taxon>Boletales</taxon>
        <taxon>Coniophorineae</taxon>
        <taxon>Serpulaceae</taxon>
        <taxon>Serpula</taxon>
    </lineage>
</organism>
<dbReference type="GeneID" id="18819910"/>
<protein>
    <submittedName>
        <fullName evidence="2">Uncharacterized protein</fullName>
    </submittedName>
</protein>
<feature type="transmembrane region" description="Helical" evidence="1">
    <location>
        <begin position="243"/>
        <end position="267"/>
    </location>
</feature>
<feature type="transmembrane region" description="Helical" evidence="1">
    <location>
        <begin position="127"/>
        <end position="144"/>
    </location>
</feature>
<dbReference type="HOGENOM" id="CLU_900426_0_0_1"/>
<keyword evidence="1" id="KW-0472">Membrane</keyword>
<keyword evidence="1" id="KW-1133">Transmembrane helix</keyword>
<sequence length="369" mass="40947">MEEGSSLCVCVIDLLCDPQAPEALLSHPIIELSILRTWKYGLCADSPSATSTFERLVHRFRSLSTPRAIHLVDLISRTAFIIVLAQYLLYPPAIFYISLGTSAQGPREVFLTIMSAALLFRSPSIRTIPSLLIFLAFILTLPSVPSPGDSSFAIMQMAFISHVLLLLHSSEIPSPLFLCFIKQSLPMATLLFHGLTRIFFPFVLFYLPALIISTFLLSISLADTFFAGYTTLSFQPTPVDTRFAFFCLFILEPLLLIASLGMAAATFHSSASSANDLKGWDRYSKPIGLTARRSLLRAARSYAAPYTFPPPLNLVHILAIRLPRVMLYLFGQEHSVVYAAMGWMERWLWGSCVGTLAVLVSGLWLWGLV</sequence>
<reference evidence="2" key="1">
    <citation type="submission" date="2011-04" db="EMBL/GenBank/DDBJ databases">
        <title>Evolution of plant cell wall degrading machinery underlies the functional diversity of forest fungi.</title>
        <authorList>
            <consortium name="US DOE Joint Genome Institute (JGI-PGF)"/>
            <person name="Eastwood D.C."/>
            <person name="Floudas D."/>
            <person name="Binder M."/>
            <person name="Majcherczyk A."/>
            <person name="Schneider P."/>
            <person name="Aerts A."/>
            <person name="Asiegbu F.O."/>
            <person name="Baker S.E."/>
            <person name="Barry K."/>
            <person name="Bendiksby M."/>
            <person name="Blumentritt M."/>
            <person name="Coutinho P.M."/>
            <person name="Cullen D."/>
            <person name="Cullen D."/>
            <person name="Gathman A."/>
            <person name="Goodell B."/>
            <person name="Henrissat B."/>
            <person name="Ihrmark K."/>
            <person name="Kauserud H."/>
            <person name="Kohler A."/>
            <person name="LaButti K."/>
            <person name="Lapidus A."/>
            <person name="Lavin J.L."/>
            <person name="Lee Y.-H."/>
            <person name="Lindquist E."/>
            <person name="Lilly W."/>
            <person name="Lucas S."/>
            <person name="Morin E."/>
            <person name="Murat C."/>
            <person name="Oguiza J.A."/>
            <person name="Park J."/>
            <person name="Pisabarro A.G."/>
            <person name="Riley R."/>
            <person name="Rosling A."/>
            <person name="Salamov A."/>
            <person name="Schmidt O."/>
            <person name="Schmutz J."/>
            <person name="Skrede I."/>
            <person name="Stenlid J."/>
            <person name="Wiebenga A."/>
            <person name="Xie X."/>
            <person name="Kues U."/>
            <person name="Hibbett D.S."/>
            <person name="Hoffmeister D."/>
            <person name="Hogberg N."/>
            <person name="Martin F."/>
            <person name="Grigoriev I.V."/>
            <person name="Watkinson S.C."/>
        </authorList>
    </citation>
    <scope>NUCLEOTIDE SEQUENCE</scope>
    <source>
        <strain evidence="2">S7.9</strain>
    </source>
</reference>
<dbReference type="Proteomes" id="UP000008064">
    <property type="component" value="Unassembled WGS sequence"/>
</dbReference>
<gene>
    <name evidence="2" type="ORF">SERLADRAFT_471273</name>
</gene>
<name>F8P0Z0_SERL9</name>
<keyword evidence="1" id="KW-0812">Transmembrane</keyword>
<dbReference type="AlphaFoldDB" id="F8P0Z0"/>
<dbReference type="EMBL" id="GL945436">
    <property type="protein sequence ID" value="EGO22823.1"/>
    <property type="molecule type" value="Genomic_DNA"/>
</dbReference>
<proteinExistence type="predicted"/>
<feature type="transmembrane region" description="Helical" evidence="1">
    <location>
        <begin position="347"/>
        <end position="368"/>
    </location>
</feature>
<evidence type="ECO:0000256" key="1">
    <source>
        <dbReference type="SAM" id="Phobius"/>
    </source>
</evidence>
<dbReference type="OrthoDB" id="3941538at2759"/>
<evidence type="ECO:0000313" key="2">
    <source>
        <dbReference type="EMBL" id="EGO22823.1"/>
    </source>
</evidence>
<accession>F8P0Z0</accession>
<dbReference type="RefSeq" id="XP_007320063.1">
    <property type="nucleotide sequence ID" value="XM_007320001.1"/>
</dbReference>